<keyword evidence="2" id="KW-1185">Reference proteome</keyword>
<protein>
    <submittedName>
        <fullName evidence="1">Ribonuclease H-like protein</fullName>
    </submittedName>
</protein>
<proteinExistence type="predicted"/>
<accession>A0ACB8BXD7</accession>
<evidence type="ECO:0000313" key="2">
    <source>
        <dbReference type="Proteomes" id="UP000790709"/>
    </source>
</evidence>
<name>A0ACB8BXD7_9AGAM</name>
<evidence type="ECO:0000313" key="1">
    <source>
        <dbReference type="EMBL" id="KAH7929507.1"/>
    </source>
</evidence>
<organism evidence="1 2">
    <name type="scientific">Leucogyrophana mollusca</name>
    <dbReference type="NCBI Taxonomy" id="85980"/>
    <lineage>
        <taxon>Eukaryota</taxon>
        <taxon>Fungi</taxon>
        <taxon>Dikarya</taxon>
        <taxon>Basidiomycota</taxon>
        <taxon>Agaricomycotina</taxon>
        <taxon>Agaricomycetes</taxon>
        <taxon>Agaricomycetidae</taxon>
        <taxon>Boletales</taxon>
        <taxon>Boletales incertae sedis</taxon>
        <taxon>Leucogyrophana</taxon>
    </lineage>
</organism>
<sequence length="372" mass="41020">MPKKIEQSVKNAPASSNWFALQKKLAPSTKSRRNSPERKRRKVDHTEASSVPGPSSTTVDVEVPASFPRGHHVPVLTTSNEELDFETHESRNGESIATLRKMIFGKLEYTSNHEAPGKYLALDCEMVGIGLDGEESSLARVSLVNYYGAVLLDEFVKQKERVVDYRTQWSGIRATDMIKAKPFGDVQKNVAELLKDRILVGHAVHNDLKVLLLSHPGPMTRDTQQLAAKHKVTKSNRPALRNLVKQELNATIQGGEHSSVTDARATMAVFRLHRKEWEKGNRPPTPGGWASARKRKGREEDEAEGQPAESKTKGRPKEFPGGGKRGISSGLSTIEKRTKGGDKSHLKQLSSADGQWWKNLGGGAKGSLKWSG</sequence>
<dbReference type="EMBL" id="MU266340">
    <property type="protein sequence ID" value="KAH7929507.1"/>
    <property type="molecule type" value="Genomic_DNA"/>
</dbReference>
<gene>
    <name evidence="1" type="ORF">BV22DRAFT_118535</name>
</gene>
<reference evidence="1" key="1">
    <citation type="journal article" date="2021" name="New Phytol.">
        <title>Evolutionary innovations through gain and loss of genes in the ectomycorrhizal Boletales.</title>
        <authorList>
            <person name="Wu G."/>
            <person name="Miyauchi S."/>
            <person name="Morin E."/>
            <person name="Kuo A."/>
            <person name="Drula E."/>
            <person name="Varga T."/>
            <person name="Kohler A."/>
            <person name="Feng B."/>
            <person name="Cao Y."/>
            <person name="Lipzen A."/>
            <person name="Daum C."/>
            <person name="Hundley H."/>
            <person name="Pangilinan J."/>
            <person name="Johnson J."/>
            <person name="Barry K."/>
            <person name="LaButti K."/>
            <person name="Ng V."/>
            <person name="Ahrendt S."/>
            <person name="Min B."/>
            <person name="Choi I.G."/>
            <person name="Park H."/>
            <person name="Plett J.M."/>
            <person name="Magnuson J."/>
            <person name="Spatafora J.W."/>
            <person name="Nagy L.G."/>
            <person name="Henrissat B."/>
            <person name="Grigoriev I.V."/>
            <person name="Yang Z.L."/>
            <person name="Xu J."/>
            <person name="Martin F.M."/>
        </authorList>
    </citation>
    <scope>NUCLEOTIDE SEQUENCE</scope>
    <source>
        <strain evidence="1">KUC20120723A-06</strain>
    </source>
</reference>
<comment type="caution">
    <text evidence="1">The sequence shown here is derived from an EMBL/GenBank/DDBJ whole genome shotgun (WGS) entry which is preliminary data.</text>
</comment>
<dbReference type="Proteomes" id="UP000790709">
    <property type="component" value="Unassembled WGS sequence"/>
</dbReference>